<evidence type="ECO:0000313" key="1">
    <source>
        <dbReference type="EMBL" id="KAJ2957833.1"/>
    </source>
</evidence>
<protein>
    <submittedName>
        <fullName evidence="1">Uncharacterized protein</fullName>
    </submittedName>
</protein>
<organism evidence="1 2">
    <name type="scientific">Zarea fungicola</name>
    <dbReference type="NCBI Taxonomy" id="93591"/>
    <lineage>
        <taxon>Eukaryota</taxon>
        <taxon>Fungi</taxon>
        <taxon>Dikarya</taxon>
        <taxon>Ascomycota</taxon>
        <taxon>Pezizomycotina</taxon>
        <taxon>Sordariomycetes</taxon>
        <taxon>Hypocreomycetidae</taxon>
        <taxon>Hypocreales</taxon>
        <taxon>Cordycipitaceae</taxon>
        <taxon>Zarea</taxon>
    </lineage>
</organism>
<proteinExistence type="predicted"/>
<gene>
    <name evidence="1" type="ORF">NQ176_g11222</name>
</gene>
<name>A0ACC1MCF0_9HYPO</name>
<sequence>MTKFPDVVTFVSGLIKRDYDAPFNSIPGHGRYQHFCVGGRDRIADLLSTWPPSVDNTERCRRLIDLFLVSVLLDAGAGTSWSYKSNENGKIYRRSEGLAIASLEMFKTGLFSGSHENKYQVDFEGLASLTEKQLESGLQSRPGNELAGLGGRTDLLLKLSKALRSKTEFFGETGRPGNMIDHLLSHPSTQASSMLIVPLPVLWNVLMSGLAPIWPQSRTSIDGVSLGDAWPCTAMPGGAGSWESIVPFHKLTQWLTYSLMQPMQSLLNMHFAGTELLTGLPEYRNGGLFVDVGVLNLKKDEMDRGLENYSDYCRRTGVKGVEVAPMFEPSDDVIVEWRAATVGLLDLLCAEVNKHLKKELAGNEMTLAQLLEAGSWKGGREIAEINRPNTKEPPILIDSDGTVF</sequence>
<accession>A0ACC1MCF0</accession>
<dbReference type="Proteomes" id="UP001143910">
    <property type="component" value="Unassembled WGS sequence"/>
</dbReference>
<keyword evidence="2" id="KW-1185">Reference proteome</keyword>
<evidence type="ECO:0000313" key="2">
    <source>
        <dbReference type="Proteomes" id="UP001143910"/>
    </source>
</evidence>
<reference evidence="1" key="1">
    <citation type="submission" date="2022-08" db="EMBL/GenBank/DDBJ databases">
        <title>Genome Sequence of Lecanicillium fungicola.</title>
        <authorList>
            <person name="Buettner E."/>
        </authorList>
    </citation>
    <scope>NUCLEOTIDE SEQUENCE</scope>
    <source>
        <strain evidence="1">Babe33</strain>
    </source>
</reference>
<dbReference type="EMBL" id="JANJQO010003615">
    <property type="protein sequence ID" value="KAJ2957833.1"/>
    <property type="molecule type" value="Genomic_DNA"/>
</dbReference>
<comment type="caution">
    <text evidence="1">The sequence shown here is derived from an EMBL/GenBank/DDBJ whole genome shotgun (WGS) entry which is preliminary data.</text>
</comment>